<organism evidence="1 2">
    <name type="scientific">Thelephora ganbajun</name>
    <name type="common">Ganba fungus</name>
    <dbReference type="NCBI Taxonomy" id="370292"/>
    <lineage>
        <taxon>Eukaryota</taxon>
        <taxon>Fungi</taxon>
        <taxon>Dikarya</taxon>
        <taxon>Basidiomycota</taxon>
        <taxon>Agaricomycotina</taxon>
        <taxon>Agaricomycetes</taxon>
        <taxon>Thelephorales</taxon>
        <taxon>Thelephoraceae</taxon>
        <taxon>Thelephora</taxon>
    </lineage>
</organism>
<evidence type="ECO:0000313" key="2">
    <source>
        <dbReference type="Proteomes" id="UP000886501"/>
    </source>
</evidence>
<proteinExistence type="predicted"/>
<dbReference type="Proteomes" id="UP000886501">
    <property type="component" value="Unassembled WGS sequence"/>
</dbReference>
<accession>A0ACB6ZXL4</accession>
<dbReference type="EMBL" id="MU117961">
    <property type="protein sequence ID" value="KAF9654223.1"/>
    <property type="molecule type" value="Genomic_DNA"/>
</dbReference>
<name>A0ACB6ZXL4_THEGA</name>
<gene>
    <name evidence="1" type="ORF">BDM02DRAFT_3106516</name>
</gene>
<evidence type="ECO:0000313" key="1">
    <source>
        <dbReference type="EMBL" id="KAF9654223.1"/>
    </source>
</evidence>
<reference evidence="1" key="2">
    <citation type="journal article" date="2020" name="Nat. Commun.">
        <title>Large-scale genome sequencing of mycorrhizal fungi provides insights into the early evolution of symbiotic traits.</title>
        <authorList>
            <person name="Miyauchi S."/>
            <person name="Kiss E."/>
            <person name="Kuo A."/>
            <person name="Drula E."/>
            <person name="Kohler A."/>
            <person name="Sanchez-Garcia M."/>
            <person name="Morin E."/>
            <person name="Andreopoulos B."/>
            <person name="Barry K.W."/>
            <person name="Bonito G."/>
            <person name="Buee M."/>
            <person name="Carver A."/>
            <person name="Chen C."/>
            <person name="Cichocki N."/>
            <person name="Clum A."/>
            <person name="Culley D."/>
            <person name="Crous P.W."/>
            <person name="Fauchery L."/>
            <person name="Girlanda M."/>
            <person name="Hayes R.D."/>
            <person name="Keri Z."/>
            <person name="LaButti K."/>
            <person name="Lipzen A."/>
            <person name="Lombard V."/>
            <person name="Magnuson J."/>
            <person name="Maillard F."/>
            <person name="Murat C."/>
            <person name="Nolan M."/>
            <person name="Ohm R.A."/>
            <person name="Pangilinan J."/>
            <person name="Pereira M.F."/>
            <person name="Perotto S."/>
            <person name="Peter M."/>
            <person name="Pfister S."/>
            <person name="Riley R."/>
            <person name="Sitrit Y."/>
            <person name="Stielow J.B."/>
            <person name="Szollosi G."/>
            <person name="Zifcakova L."/>
            <person name="Stursova M."/>
            <person name="Spatafora J.W."/>
            <person name="Tedersoo L."/>
            <person name="Vaario L.M."/>
            <person name="Yamada A."/>
            <person name="Yan M."/>
            <person name="Wang P."/>
            <person name="Xu J."/>
            <person name="Bruns T."/>
            <person name="Baldrian P."/>
            <person name="Vilgalys R."/>
            <person name="Dunand C."/>
            <person name="Henrissat B."/>
            <person name="Grigoriev I.V."/>
            <person name="Hibbett D."/>
            <person name="Nagy L.G."/>
            <person name="Martin F.M."/>
        </authorList>
    </citation>
    <scope>NUCLEOTIDE SEQUENCE</scope>
    <source>
        <strain evidence="1">P2</strain>
    </source>
</reference>
<keyword evidence="2" id="KW-1185">Reference proteome</keyword>
<comment type="caution">
    <text evidence="1">The sequence shown here is derived from an EMBL/GenBank/DDBJ whole genome shotgun (WGS) entry which is preliminary data.</text>
</comment>
<protein>
    <submittedName>
        <fullName evidence="1">Uncharacterized protein</fullName>
    </submittedName>
</protein>
<sequence>MATNSRNLHALQIIAHTSRKIRPKTRTVSTSRTTSSVPTVLEALPEHKPLLPLLLSHDVPSTIAKACADRYDRCASKLKSVTEAILVPRLTDHNKNQPAGIYSLFLNNYKQALWDWAQSILDAILKSLKRAPAKLRDWDIIYPPPLWFPFQRDPHSAIVPDNAQECCPLSYVSTPPHAFPTTYPPPLRPAAGLQPVQWLRTPAASSSLPPTPTIDLESLCLRFTKSLVIDENPMQHPQSRGSIFSPPIIRKEMDNTSRSRIKLLKSELSKVEHPRELLASNLTSTVSLLKTAKPRQLSVPPFPSFPKTKPTSRKASAPARVSTQKRAPVLSTSPALTCLTSSSSPLNTPTTGDLDIYTCPGTSTPLRPQPPPNPTLGQTTNTSQALPYSIDGPTTPPTLLPDLFSEPIVVPPTLVHLSPRSSPLPIADPFIQPQLHNDYLSDISLVSSFHYSGFTPGFVAGGLSSKSVFDTPLGSDHLFCDTPTPIASKTFESDFFNTYAVF</sequence>
<reference evidence="1" key="1">
    <citation type="submission" date="2019-10" db="EMBL/GenBank/DDBJ databases">
        <authorList>
            <consortium name="DOE Joint Genome Institute"/>
            <person name="Kuo A."/>
            <person name="Miyauchi S."/>
            <person name="Kiss E."/>
            <person name="Drula E."/>
            <person name="Kohler A."/>
            <person name="Sanchez-Garcia M."/>
            <person name="Andreopoulos B."/>
            <person name="Barry K.W."/>
            <person name="Bonito G."/>
            <person name="Buee M."/>
            <person name="Carver A."/>
            <person name="Chen C."/>
            <person name="Cichocki N."/>
            <person name="Clum A."/>
            <person name="Culley D."/>
            <person name="Crous P.W."/>
            <person name="Fauchery L."/>
            <person name="Girlanda M."/>
            <person name="Hayes R."/>
            <person name="Keri Z."/>
            <person name="Labutti K."/>
            <person name="Lipzen A."/>
            <person name="Lombard V."/>
            <person name="Magnuson J."/>
            <person name="Maillard F."/>
            <person name="Morin E."/>
            <person name="Murat C."/>
            <person name="Nolan M."/>
            <person name="Ohm R."/>
            <person name="Pangilinan J."/>
            <person name="Pereira M."/>
            <person name="Perotto S."/>
            <person name="Peter M."/>
            <person name="Riley R."/>
            <person name="Sitrit Y."/>
            <person name="Stielow B."/>
            <person name="Szollosi G."/>
            <person name="Zifcakova L."/>
            <person name="Stursova M."/>
            <person name="Spatafora J.W."/>
            <person name="Tedersoo L."/>
            <person name="Vaario L.-M."/>
            <person name="Yamada A."/>
            <person name="Yan M."/>
            <person name="Wang P."/>
            <person name="Xu J."/>
            <person name="Bruns T."/>
            <person name="Baldrian P."/>
            <person name="Vilgalys R."/>
            <person name="Henrissat B."/>
            <person name="Grigoriev I.V."/>
            <person name="Hibbett D."/>
            <person name="Nagy L.G."/>
            <person name="Martin F.M."/>
        </authorList>
    </citation>
    <scope>NUCLEOTIDE SEQUENCE</scope>
    <source>
        <strain evidence="1">P2</strain>
    </source>
</reference>